<comment type="caution">
    <text evidence="3">The sequence shown here is derived from an EMBL/GenBank/DDBJ whole genome shotgun (WGS) entry which is preliminary data.</text>
</comment>
<feature type="transmembrane region" description="Helical" evidence="2">
    <location>
        <begin position="223"/>
        <end position="244"/>
    </location>
</feature>
<evidence type="ECO:0000313" key="3">
    <source>
        <dbReference type="EMBL" id="OBA28296.1"/>
    </source>
</evidence>
<evidence type="ECO:0000313" key="4">
    <source>
        <dbReference type="Proteomes" id="UP000092321"/>
    </source>
</evidence>
<proteinExistence type="predicted"/>
<keyword evidence="2" id="KW-1133">Transmembrane helix</keyword>
<accession>A0A1B7THT5</accession>
<dbReference type="EMBL" id="LXPE01000004">
    <property type="protein sequence ID" value="OBA28296.1"/>
    <property type="molecule type" value="Genomic_DNA"/>
</dbReference>
<keyword evidence="2" id="KW-0472">Membrane</keyword>
<feature type="compositionally biased region" description="Low complexity" evidence="1">
    <location>
        <begin position="146"/>
        <end position="162"/>
    </location>
</feature>
<reference evidence="4" key="1">
    <citation type="journal article" date="2016" name="Proc. Natl. Acad. Sci. U.S.A.">
        <title>Comparative genomics of biotechnologically important yeasts.</title>
        <authorList>
            <person name="Riley R."/>
            <person name="Haridas S."/>
            <person name="Wolfe K.H."/>
            <person name="Lopes M.R."/>
            <person name="Hittinger C.T."/>
            <person name="Goeker M."/>
            <person name="Salamov A.A."/>
            <person name="Wisecaver J.H."/>
            <person name="Long T.M."/>
            <person name="Calvey C.H."/>
            <person name="Aerts A.L."/>
            <person name="Barry K.W."/>
            <person name="Choi C."/>
            <person name="Clum A."/>
            <person name="Coughlan A.Y."/>
            <person name="Deshpande S."/>
            <person name="Douglass A.P."/>
            <person name="Hanson S.J."/>
            <person name="Klenk H.-P."/>
            <person name="LaButti K.M."/>
            <person name="Lapidus A."/>
            <person name="Lindquist E.A."/>
            <person name="Lipzen A.M."/>
            <person name="Meier-Kolthoff J.P."/>
            <person name="Ohm R.A."/>
            <person name="Otillar R.P."/>
            <person name="Pangilinan J.L."/>
            <person name="Peng Y."/>
            <person name="Rokas A."/>
            <person name="Rosa C.A."/>
            <person name="Scheuner C."/>
            <person name="Sibirny A.A."/>
            <person name="Slot J.C."/>
            <person name="Stielow J.B."/>
            <person name="Sun H."/>
            <person name="Kurtzman C.P."/>
            <person name="Blackwell M."/>
            <person name="Grigoriev I.V."/>
            <person name="Jeffries T.W."/>
        </authorList>
    </citation>
    <scope>NUCLEOTIDE SEQUENCE [LARGE SCALE GENOMIC DNA]</scope>
    <source>
        <strain evidence="4">NRRL Y-1626</strain>
    </source>
</reference>
<dbReference type="Proteomes" id="UP000092321">
    <property type="component" value="Unassembled WGS sequence"/>
</dbReference>
<protein>
    <submittedName>
        <fullName evidence="3">Uncharacterized protein</fullName>
    </submittedName>
</protein>
<evidence type="ECO:0000256" key="1">
    <source>
        <dbReference type="SAM" id="MobiDB-lite"/>
    </source>
</evidence>
<dbReference type="AlphaFoldDB" id="A0A1B7THT5"/>
<gene>
    <name evidence="3" type="ORF">HANVADRAFT_912</name>
</gene>
<keyword evidence="4" id="KW-1185">Reference proteome</keyword>
<feature type="region of interest" description="Disordered" evidence="1">
    <location>
        <begin position="145"/>
        <end position="166"/>
    </location>
</feature>
<feature type="transmembrane region" description="Helical" evidence="2">
    <location>
        <begin position="196"/>
        <end position="217"/>
    </location>
</feature>
<feature type="compositionally biased region" description="Low complexity" evidence="1">
    <location>
        <begin position="32"/>
        <end position="43"/>
    </location>
</feature>
<feature type="compositionally biased region" description="Low complexity" evidence="1">
    <location>
        <begin position="54"/>
        <end position="65"/>
    </location>
</feature>
<evidence type="ECO:0000256" key="2">
    <source>
        <dbReference type="SAM" id="Phobius"/>
    </source>
</evidence>
<sequence>METNMQKLTKEKSFTKLVNKFNKDQVSPIAETTSSGSLSSLPPYNQKNTKRAKLQSASLSTTSALSTSDNASVIPIFHNTTSPNPTMIKTVSNSDNENLKSVLIPENHDLLIPDLEQGHFSLPISTSRKNINNVSLDTGSNLNYGSVKQNNSNNNNTNSKNVNDGEGEDCVCPPGNPLGEYCLPLYKLISQAYKKYPHIIAALLLLIIIGIITYSFISKDYRFLYAVLWFFKWLFCLFSVNICYPQK</sequence>
<feature type="region of interest" description="Disordered" evidence="1">
    <location>
        <begin position="29"/>
        <end position="65"/>
    </location>
</feature>
<name>A0A1B7THT5_9ASCO</name>
<organism evidence="3 4">
    <name type="scientific">Hanseniaspora valbyensis NRRL Y-1626</name>
    <dbReference type="NCBI Taxonomy" id="766949"/>
    <lineage>
        <taxon>Eukaryota</taxon>
        <taxon>Fungi</taxon>
        <taxon>Dikarya</taxon>
        <taxon>Ascomycota</taxon>
        <taxon>Saccharomycotina</taxon>
        <taxon>Saccharomycetes</taxon>
        <taxon>Saccharomycodales</taxon>
        <taxon>Saccharomycodaceae</taxon>
        <taxon>Hanseniaspora</taxon>
    </lineage>
</organism>
<keyword evidence="2" id="KW-0812">Transmembrane</keyword>